<comment type="caution">
    <text evidence="2">The sequence shown here is derived from an EMBL/GenBank/DDBJ whole genome shotgun (WGS) entry which is preliminary data.</text>
</comment>
<name>A0A699LDR1_TANCI</name>
<sequence length="199" mass="23389">EILKLSLNWSLITCINPGEHLQLSSTDLVELLWEDIAFHIDNHFSKETMPYPRFTKIINHFILQNKSISVRNRINLHTARDDSLLGTLKYVSKTKEHQVYRALIPKEMINEDILNYATYQTYYAYASGAKEPKQVRKFKKLASPKLKTIPVSPKEPTKKPERGKKDVSQTKNLATNLNHLRRRHWSRLIEAKVYMFRQQ</sequence>
<evidence type="ECO:0000313" key="2">
    <source>
        <dbReference type="EMBL" id="GFB29217.1"/>
    </source>
</evidence>
<feature type="non-terminal residue" evidence="2">
    <location>
        <position position="1"/>
    </location>
</feature>
<proteinExistence type="predicted"/>
<accession>A0A699LDR1</accession>
<protein>
    <submittedName>
        <fullName evidence="2">Uncharacterized protein</fullName>
    </submittedName>
</protein>
<dbReference type="EMBL" id="BKCJ010594696">
    <property type="protein sequence ID" value="GFB29217.1"/>
    <property type="molecule type" value="Genomic_DNA"/>
</dbReference>
<feature type="compositionally biased region" description="Basic and acidic residues" evidence="1">
    <location>
        <begin position="155"/>
        <end position="168"/>
    </location>
</feature>
<gene>
    <name evidence="2" type="ORF">Tci_701188</name>
</gene>
<evidence type="ECO:0000256" key="1">
    <source>
        <dbReference type="SAM" id="MobiDB-lite"/>
    </source>
</evidence>
<organism evidence="2">
    <name type="scientific">Tanacetum cinerariifolium</name>
    <name type="common">Dalmatian daisy</name>
    <name type="synonym">Chrysanthemum cinerariifolium</name>
    <dbReference type="NCBI Taxonomy" id="118510"/>
    <lineage>
        <taxon>Eukaryota</taxon>
        <taxon>Viridiplantae</taxon>
        <taxon>Streptophyta</taxon>
        <taxon>Embryophyta</taxon>
        <taxon>Tracheophyta</taxon>
        <taxon>Spermatophyta</taxon>
        <taxon>Magnoliopsida</taxon>
        <taxon>eudicotyledons</taxon>
        <taxon>Gunneridae</taxon>
        <taxon>Pentapetalae</taxon>
        <taxon>asterids</taxon>
        <taxon>campanulids</taxon>
        <taxon>Asterales</taxon>
        <taxon>Asteraceae</taxon>
        <taxon>Asteroideae</taxon>
        <taxon>Anthemideae</taxon>
        <taxon>Anthemidinae</taxon>
        <taxon>Tanacetum</taxon>
    </lineage>
</organism>
<reference evidence="2" key="1">
    <citation type="journal article" date="2019" name="Sci. Rep.">
        <title>Draft genome of Tanacetum cinerariifolium, the natural source of mosquito coil.</title>
        <authorList>
            <person name="Yamashiro T."/>
            <person name="Shiraishi A."/>
            <person name="Satake H."/>
            <person name="Nakayama K."/>
        </authorList>
    </citation>
    <scope>NUCLEOTIDE SEQUENCE</scope>
</reference>
<feature type="region of interest" description="Disordered" evidence="1">
    <location>
        <begin position="146"/>
        <end position="172"/>
    </location>
</feature>
<dbReference type="AlphaFoldDB" id="A0A699LDR1"/>